<dbReference type="Proteomes" id="UP000324104">
    <property type="component" value="Unassembled WGS sequence"/>
</dbReference>
<feature type="domain" description="DUF8164" evidence="3">
    <location>
        <begin position="15"/>
        <end position="214"/>
    </location>
</feature>
<evidence type="ECO:0000256" key="1">
    <source>
        <dbReference type="SAM" id="MobiDB-lite"/>
    </source>
</evidence>
<name>A0A5D5AS00_9EURY</name>
<proteinExistence type="predicted"/>
<sequence>MADSSPPRSDAATGFPIAPLLERSRIESGGHLEIGVSVSGTAAIEENELDVLLRDDRLAPGEAIDLGIFVSGTGTVRENELSVFYDGTDLIDLDDPGVVRRSLAASSSGSNDATADGGDGGSWPRSVTDARRDHAASLEWKPLGGNGRDEPVYLLEINTRTNAPPGRYAIPVVCTYRSESGIRQVERVPTIRVVGWRERWGSWIARGAIGLVLVVAVAVLFVHLSPV</sequence>
<accession>A0A5D5AS00</accession>
<feature type="transmembrane region" description="Helical" evidence="2">
    <location>
        <begin position="203"/>
        <end position="224"/>
    </location>
</feature>
<dbReference type="AlphaFoldDB" id="A0A5D5AS00"/>
<evidence type="ECO:0000259" key="3">
    <source>
        <dbReference type="Pfam" id="PF26498"/>
    </source>
</evidence>
<keyword evidence="5" id="KW-1185">Reference proteome</keyword>
<dbReference type="Pfam" id="PF26498">
    <property type="entry name" value="DUF8164"/>
    <property type="match status" value="1"/>
</dbReference>
<keyword evidence="2" id="KW-0812">Transmembrane</keyword>
<evidence type="ECO:0000313" key="5">
    <source>
        <dbReference type="Proteomes" id="UP000324104"/>
    </source>
</evidence>
<dbReference type="EMBL" id="VTAW01000001">
    <property type="protein sequence ID" value="TYT63777.1"/>
    <property type="molecule type" value="Genomic_DNA"/>
</dbReference>
<evidence type="ECO:0000256" key="2">
    <source>
        <dbReference type="SAM" id="Phobius"/>
    </source>
</evidence>
<feature type="region of interest" description="Disordered" evidence="1">
    <location>
        <begin position="104"/>
        <end position="128"/>
    </location>
</feature>
<dbReference type="InterPro" id="IPR058478">
    <property type="entry name" value="DUF8164"/>
</dbReference>
<organism evidence="4 5">
    <name type="scientific">Natrialba swarupiae</name>
    <dbReference type="NCBI Taxonomy" id="2448032"/>
    <lineage>
        <taxon>Archaea</taxon>
        <taxon>Methanobacteriati</taxon>
        <taxon>Methanobacteriota</taxon>
        <taxon>Stenosarchaea group</taxon>
        <taxon>Halobacteria</taxon>
        <taxon>Halobacteriales</taxon>
        <taxon>Natrialbaceae</taxon>
        <taxon>Natrialba</taxon>
    </lineage>
</organism>
<keyword evidence="2" id="KW-0472">Membrane</keyword>
<evidence type="ECO:0000313" key="4">
    <source>
        <dbReference type="EMBL" id="TYT63777.1"/>
    </source>
</evidence>
<feature type="compositionally biased region" description="Polar residues" evidence="1">
    <location>
        <begin position="104"/>
        <end position="113"/>
    </location>
</feature>
<dbReference type="RefSeq" id="WP_149079584.1">
    <property type="nucleotide sequence ID" value="NZ_VTAW01000001.1"/>
</dbReference>
<protein>
    <recommendedName>
        <fullName evidence="3">DUF8164 domain-containing protein</fullName>
    </recommendedName>
</protein>
<comment type="caution">
    <text evidence="4">The sequence shown here is derived from an EMBL/GenBank/DDBJ whole genome shotgun (WGS) entry which is preliminary data.</text>
</comment>
<gene>
    <name evidence="4" type="ORF">FYC77_00705</name>
</gene>
<reference evidence="4 5" key="1">
    <citation type="submission" date="2019-08" db="EMBL/GenBank/DDBJ databases">
        <title>Archaea genome.</title>
        <authorList>
            <person name="Kajale S."/>
            <person name="Shouche Y."/>
            <person name="Deshpande N."/>
            <person name="Sharma A."/>
        </authorList>
    </citation>
    <scope>NUCLEOTIDE SEQUENCE [LARGE SCALE GENOMIC DNA]</scope>
    <source>
        <strain evidence="4 5">ESP3B_9</strain>
    </source>
</reference>
<keyword evidence="2" id="KW-1133">Transmembrane helix</keyword>